<dbReference type="RefSeq" id="WP_338449653.1">
    <property type="nucleotide sequence ID" value="NZ_CP137640.1"/>
</dbReference>
<proteinExistence type="predicted"/>
<protein>
    <submittedName>
        <fullName evidence="5">S-layer homology domain-containing protein</fullName>
    </submittedName>
</protein>
<name>A0ABZ2CFG7_9BACI</name>
<dbReference type="InterPro" id="IPR051465">
    <property type="entry name" value="Cell_Envelope_Struct_Comp"/>
</dbReference>
<feature type="domain" description="SLH" evidence="4">
    <location>
        <begin position="27"/>
        <end position="90"/>
    </location>
</feature>
<evidence type="ECO:0000313" key="5">
    <source>
        <dbReference type="EMBL" id="WVX80722.1"/>
    </source>
</evidence>
<reference evidence="5 6" key="1">
    <citation type="submission" date="2023-10" db="EMBL/GenBank/DDBJ databases">
        <title>Niallia locisalis sp.nov. isolated from a salt pond sample.</title>
        <authorList>
            <person name="Li X.-J."/>
            <person name="Dong L."/>
        </authorList>
    </citation>
    <scope>NUCLEOTIDE SEQUENCE [LARGE SCALE GENOMIC DNA]</scope>
    <source>
        <strain evidence="5 6">DSM 29761</strain>
    </source>
</reference>
<evidence type="ECO:0000256" key="1">
    <source>
        <dbReference type="ARBA" id="ARBA00022729"/>
    </source>
</evidence>
<feature type="domain" description="SLH" evidence="4">
    <location>
        <begin position="153"/>
        <end position="212"/>
    </location>
</feature>
<evidence type="ECO:0000256" key="3">
    <source>
        <dbReference type="SAM" id="SignalP"/>
    </source>
</evidence>
<dbReference type="PANTHER" id="PTHR43308">
    <property type="entry name" value="OUTER MEMBRANE PROTEIN ALPHA-RELATED"/>
    <property type="match status" value="1"/>
</dbReference>
<feature type="compositionally biased region" description="Polar residues" evidence="2">
    <location>
        <begin position="220"/>
        <end position="241"/>
    </location>
</feature>
<dbReference type="PANTHER" id="PTHR43308:SF5">
    <property type="entry name" value="S-LAYER PROTEIN _ PEPTIDOGLYCAN ENDO-BETA-N-ACETYLGLUCOSAMINIDASE"/>
    <property type="match status" value="1"/>
</dbReference>
<sequence>MAKSYRKFIAGAATAAVVASSFAGVAGAASFSDVDSSTTHNAAISALVDKGIISGYEDGTFRPYAQINRGEAAIIVARALGLLDGKNIPSNPFSDVSENQAAYEAIVKLADKGIVSGFNDDTFRPYDKVTKAQAAKYIALAYGYEPADGITKFPDVNENSALAAYVDVLADHNIVAGKANGNFGYGDNLRRGDFAGIIYRAEIAKEPGTGNPGDPIKPTPNANPITITEASNTPGNSLTNGSEKTYQVKVVNPNSKLPVENVTVNVTFLENIDTDSSQRREVTVMNPVTGKKVIPYQEKQGQEAVAQIKTDKNGVATFTISGTNATVTPVAFLDGSNQKWDTNGGPIIETVNGRFEQNTELYTQAKPVTFGVTQYKIEVTPKRTDDAAVTEIYKNRELKKAEISVLNGREFTVKVLKPDGTPYKGGVVNVGIDEYINSELGTAPRSAFLATKSGGLLDNAITKVIGTDDANYNLTATKQGTVRLDQNGEATFVLASTRAGDAARPFIWVDQNFDNNDRDQVYDKGEPTSVRTNIPVTDFQPSRVDNGSLGSKLEVTELSYAARTKFKAPTDYWKNIEDVKGFNFTILNQSGTPFLPPAGGSFDEKDATVTYEIINTGGNPIRVHTAEYLINPALQDAQLADWATLTGTSDGRVVEIQVGGRVTITGNIDYAKWYDPNNSAQIAIYALGGKSSASVKASAVVDDNAGNESKNVYVYSESKSYELSNSNYAPKVVGVLERDTNLDGNIDEITLSFDKEVDINTVEAGDFRLFLGSTDLNQPAISAVYGKKTNDLTKDDKTKIVLKVEENPGIGDPNPTIGLVDTRLYYDPSFSGSKALSDGFGNVTRAFIVTDNGNNGSYEVNPK</sequence>
<feature type="domain" description="SLH" evidence="4">
    <location>
        <begin position="92"/>
        <end position="152"/>
    </location>
</feature>
<dbReference type="Proteomes" id="UP001357223">
    <property type="component" value="Chromosome"/>
</dbReference>
<dbReference type="EMBL" id="CP137640">
    <property type="protein sequence ID" value="WVX80722.1"/>
    <property type="molecule type" value="Genomic_DNA"/>
</dbReference>
<feature type="signal peptide" evidence="3">
    <location>
        <begin position="1"/>
        <end position="28"/>
    </location>
</feature>
<dbReference type="InterPro" id="IPR001119">
    <property type="entry name" value="SLH_dom"/>
</dbReference>
<keyword evidence="1 3" id="KW-0732">Signal</keyword>
<accession>A0ABZ2CFG7</accession>
<feature type="region of interest" description="Disordered" evidence="2">
    <location>
        <begin position="206"/>
        <end position="241"/>
    </location>
</feature>
<evidence type="ECO:0000313" key="6">
    <source>
        <dbReference type="Proteomes" id="UP001357223"/>
    </source>
</evidence>
<keyword evidence="6" id="KW-1185">Reference proteome</keyword>
<organism evidence="5 6">
    <name type="scientific">Niallia oryzisoli</name>
    <dbReference type="NCBI Taxonomy" id="1737571"/>
    <lineage>
        <taxon>Bacteria</taxon>
        <taxon>Bacillati</taxon>
        <taxon>Bacillota</taxon>
        <taxon>Bacilli</taxon>
        <taxon>Bacillales</taxon>
        <taxon>Bacillaceae</taxon>
        <taxon>Niallia</taxon>
    </lineage>
</organism>
<evidence type="ECO:0000259" key="4">
    <source>
        <dbReference type="PROSITE" id="PS51272"/>
    </source>
</evidence>
<dbReference type="PROSITE" id="PS51272">
    <property type="entry name" value="SLH"/>
    <property type="match status" value="3"/>
</dbReference>
<feature type="chain" id="PRO_5045467432" evidence="3">
    <location>
        <begin position="29"/>
        <end position="863"/>
    </location>
</feature>
<gene>
    <name evidence="5" type="ORF">R4Z09_26335</name>
</gene>
<dbReference type="Pfam" id="PF00395">
    <property type="entry name" value="SLH"/>
    <property type="match status" value="3"/>
</dbReference>
<evidence type="ECO:0000256" key="2">
    <source>
        <dbReference type="SAM" id="MobiDB-lite"/>
    </source>
</evidence>